<feature type="transmembrane region" description="Helical" evidence="1">
    <location>
        <begin position="6"/>
        <end position="28"/>
    </location>
</feature>
<gene>
    <name evidence="3" type="ORF">GCM10009741_50620</name>
</gene>
<keyword evidence="4" id="KW-1185">Reference proteome</keyword>
<name>A0ABN2BL65_9ACTN</name>
<keyword evidence="1" id="KW-1133">Transmembrane helix</keyword>
<evidence type="ECO:0000256" key="1">
    <source>
        <dbReference type="SAM" id="Phobius"/>
    </source>
</evidence>
<keyword evidence="1" id="KW-0472">Membrane</keyword>
<evidence type="ECO:0000313" key="3">
    <source>
        <dbReference type="EMBL" id="GAA1541485.1"/>
    </source>
</evidence>
<feature type="domain" description="PEGA" evidence="2">
    <location>
        <begin position="35"/>
        <end position="94"/>
    </location>
</feature>
<organism evidence="3 4">
    <name type="scientific">Kribbella lupini</name>
    <dbReference type="NCBI Taxonomy" id="291602"/>
    <lineage>
        <taxon>Bacteria</taxon>
        <taxon>Bacillati</taxon>
        <taxon>Actinomycetota</taxon>
        <taxon>Actinomycetes</taxon>
        <taxon>Propionibacteriales</taxon>
        <taxon>Kribbellaceae</taxon>
        <taxon>Kribbella</taxon>
    </lineage>
</organism>
<evidence type="ECO:0000313" key="4">
    <source>
        <dbReference type="Proteomes" id="UP001500363"/>
    </source>
</evidence>
<sequence>MEENPRSLVVGGAVVLIVLVLVGGFLVFRGAPKHTVTVRSVPNDLTLTLDGTPIAANGEVKIKEGKHTLVGERSGFKSHTQTLDVRDDTSVRMYLFANSAEGRAWEKDHPDQALEAEAESGRRYQELTDRLEAKYPLLKQLPYVGPGFDVSYGNSKVKPDDPESLAFYVKISDSEGKTKFLQWIQGLGLDINTLEVVYK</sequence>
<evidence type="ECO:0000259" key="2">
    <source>
        <dbReference type="Pfam" id="PF08308"/>
    </source>
</evidence>
<accession>A0ABN2BL65</accession>
<comment type="caution">
    <text evidence="3">The sequence shown here is derived from an EMBL/GenBank/DDBJ whole genome shotgun (WGS) entry which is preliminary data.</text>
</comment>
<protein>
    <recommendedName>
        <fullName evidence="2">PEGA domain-containing protein</fullName>
    </recommendedName>
</protein>
<dbReference type="RefSeq" id="WP_344178202.1">
    <property type="nucleotide sequence ID" value="NZ_BAAANC010000002.1"/>
</dbReference>
<reference evidence="3 4" key="1">
    <citation type="journal article" date="2019" name="Int. J. Syst. Evol. Microbiol.">
        <title>The Global Catalogue of Microorganisms (GCM) 10K type strain sequencing project: providing services to taxonomists for standard genome sequencing and annotation.</title>
        <authorList>
            <consortium name="The Broad Institute Genomics Platform"/>
            <consortium name="The Broad Institute Genome Sequencing Center for Infectious Disease"/>
            <person name="Wu L."/>
            <person name="Ma J."/>
        </authorList>
    </citation>
    <scope>NUCLEOTIDE SEQUENCE [LARGE SCALE GENOMIC DNA]</scope>
    <source>
        <strain evidence="3 4">JCM 14303</strain>
    </source>
</reference>
<keyword evidence="1" id="KW-0812">Transmembrane</keyword>
<proteinExistence type="predicted"/>
<dbReference type="InterPro" id="IPR013229">
    <property type="entry name" value="PEGA"/>
</dbReference>
<dbReference type="Proteomes" id="UP001500363">
    <property type="component" value="Unassembled WGS sequence"/>
</dbReference>
<dbReference type="Pfam" id="PF08308">
    <property type="entry name" value="PEGA"/>
    <property type="match status" value="1"/>
</dbReference>
<dbReference type="EMBL" id="BAAANC010000002">
    <property type="protein sequence ID" value="GAA1541485.1"/>
    <property type="molecule type" value="Genomic_DNA"/>
</dbReference>